<sequence length="136" mass="15058">MGPVWQQMADKMQDFNVLSYLSSHDTRLFREGGDKAAELLLLSPGAVQIFYGDESARPFGPTGSDPLQGTRSDMNWQDVSGKSAAAVAHWQRISQFRARHPAIGAGQQTTLTLKHGYGFVRQYGDDTVMVVWAGRR</sequence>
<dbReference type="Proteomes" id="UP000277214">
    <property type="component" value="Chromosome 1"/>
</dbReference>
<name>A0A447PUH3_SALET</name>
<dbReference type="PANTHER" id="PTHR10357:SF209">
    <property type="entry name" value="PERIPLASMIC ALPHA-AMYLASE"/>
    <property type="match status" value="1"/>
</dbReference>
<proteinExistence type="predicted"/>
<keyword evidence="1" id="KW-0378">Hydrolase</keyword>
<dbReference type="EMBL" id="LR134149">
    <property type="protein sequence ID" value="VEA42784.1"/>
    <property type="molecule type" value="Genomic_DNA"/>
</dbReference>
<organism evidence="1 2">
    <name type="scientific">Salmonella enterica I</name>
    <dbReference type="NCBI Taxonomy" id="59201"/>
    <lineage>
        <taxon>Bacteria</taxon>
        <taxon>Pseudomonadati</taxon>
        <taxon>Pseudomonadota</taxon>
        <taxon>Gammaproteobacteria</taxon>
        <taxon>Enterobacterales</taxon>
        <taxon>Enterobacteriaceae</taxon>
        <taxon>Salmonella</taxon>
    </lineage>
</organism>
<dbReference type="Gene3D" id="3.20.20.80">
    <property type="entry name" value="Glycosidases"/>
    <property type="match status" value="1"/>
</dbReference>
<protein>
    <submittedName>
        <fullName evidence="1">Alpha-amylase</fullName>
        <ecNumber evidence="1">3.2.1.1</ecNumber>
    </submittedName>
</protein>
<dbReference type="EC" id="3.2.1.1" evidence="1"/>
<evidence type="ECO:0000313" key="1">
    <source>
        <dbReference type="EMBL" id="VEA42784.1"/>
    </source>
</evidence>
<dbReference type="GO" id="GO:0004556">
    <property type="term" value="F:alpha-amylase activity"/>
    <property type="evidence" value="ECO:0007669"/>
    <property type="project" value="UniProtKB-EC"/>
</dbReference>
<accession>A0A447PUH3</accession>
<dbReference type="PANTHER" id="PTHR10357">
    <property type="entry name" value="ALPHA-AMYLASE FAMILY MEMBER"/>
    <property type="match status" value="1"/>
</dbReference>
<gene>
    <name evidence="1" type="primary">malS_1</name>
    <name evidence="1" type="ORF">NCTC8272_04605</name>
</gene>
<dbReference type="InterPro" id="IPR017853">
    <property type="entry name" value="GH"/>
</dbReference>
<evidence type="ECO:0000313" key="2">
    <source>
        <dbReference type="Proteomes" id="UP000277214"/>
    </source>
</evidence>
<dbReference type="SUPFAM" id="SSF51445">
    <property type="entry name" value="(Trans)glycosidases"/>
    <property type="match status" value="1"/>
</dbReference>
<dbReference type="AlphaFoldDB" id="A0A447PUH3"/>
<keyword evidence="1" id="KW-0326">Glycosidase</keyword>
<reference evidence="1 2" key="1">
    <citation type="submission" date="2018-12" db="EMBL/GenBank/DDBJ databases">
        <authorList>
            <consortium name="Pathogen Informatics"/>
        </authorList>
    </citation>
    <scope>NUCLEOTIDE SEQUENCE [LARGE SCALE GENOMIC DNA]</scope>
    <source>
        <strain evidence="1 2">NCTC8272</strain>
    </source>
</reference>